<sequence length="754" mass="83476">MQLGLPLKAGIRRFQTLTAPNLGRLTSLTLLLTGACIGMLGYAAVEDQQRLTREAALDLSVRTLTTADRLSPATPVAFGPSTPLPQAVRNLLTAGAGDDGGTYLLDLPKGSYVAPAPAPNASFDYEMLRAVPATGEARRLKDTRGRTWIAAARPLRGDQRIVSLSPYKKNVFRALMPYLVASVSILTLAGLFLAMAARARRLQAQTEGNRQQLLDRLLGPERAGCGTWLADAKGVIFPAATLAALGYPRSDEPADYAELREITHPDDLSALLGLFLGNGTRTEGVVRFMKADGDWQMVWITSFPPTDCREGIMIPVSNEGMESRRTDELVMRLRETLEALPQCFLLWDSVGRLVAWNDTFVQMFEAHPDDISEGMTVRELARVIGIEPHFLYDYFAPPSDGMVEPETEMVFPGDRILKLIRQRTIGEGWVSIGHDITDMRVEEERRARNERELQMTVDILERSRKDLRQAMRSYENEKLRAENANRAKSEFLANMSHELRTPLNAIIGFSELMREELYGPLGHEKYDEYIRDINSSGSHLLTLIDDILDLSKIEAGKLELKLGQTDLERSLKEGLRFIEPQLRESGLNLTAMIDHVPSVWADARAIKQVFINLLSNAEKFTPRGGSISVTTLVDLTSVTILVADTGIGMTEEQLHRLGAPFEMIEDHFARTKRGTGLGIALSKSLMEAQNGILAIASEIRRGTVAAITLPRRAGVDVMLPSMLRDRARILTKSDKPSRLTAPQEGDLPLQISAE</sequence>
<keyword evidence="6" id="KW-0547">Nucleotide-binding</keyword>
<dbReference type="GO" id="GO:0000155">
    <property type="term" value="F:phosphorelay sensor kinase activity"/>
    <property type="evidence" value="ECO:0007669"/>
    <property type="project" value="InterPro"/>
</dbReference>
<dbReference type="InterPro" id="IPR036890">
    <property type="entry name" value="HATPase_C_sf"/>
</dbReference>
<dbReference type="GO" id="GO:0009927">
    <property type="term" value="F:histidine phosphotransfer kinase activity"/>
    <property type="evidence" value="ECO:0007669"/>
    <property type="project" value="TreeGrafter"/>
</dbReference>
<keyword evidence="5" id="KW-0808">Transferase</keyword>
<protein>
    <recommendedName>
        <fullName evidence="3">histidine kinase</fullName>
        <ecNumber evidence="3">2.7.13.3</ecNumber>
    </recommendedName>
</protein>
<dbReference type="InterPro" id="IPR003661">
    <property type="entry name" value="HisK_dim/P_dom"/>
</dbReference>
<proteinExistence type="predicted"/>
<dbReference type="Pfam" id="PF00512">
    <property type="entry name" value="HisKA"/>
    <property type="match status" value="1"/>
</dbReference>
<feature type="transmembrane region" description="Helical" evidence="13">
    <location>
        <begin position="25"/>
        <end position="45"/>
    </location>
</feature>
<comment type="catalytic activity">
    <reaction evidence="1">
        <text>ATP + protein L-histidine = ADP + protein N-phospho-L-histidine.</text>
        <dbReference type="EC" id="2.7.13.3"/>
    </reaction>
</comment>
<evidence type="ECO:0000256" key="13">
    <source>
        <dbReference type="SAM" id="Phobius"/>
    </source>
</evidence>
<keyword evidence="11" id="KW-0175">Coiled coil</keyword>
<dbReference type="Pfam" id="PF12860">
    <property type="entry name" value="PAS_7"/>
    <property type="match status" value="1"/>
</dbReference>
<dbReference type="Gene3D" id="3.30.565.10">
    <property type="entry name" value="Histidine kinase-like ATPase, C-terminal domain"/>
    <property type="match status" value="1"/>
</dbReference>
<dbReference type="InParanoid" id="A0A371RKF2"/>
<evidence type="ECO:0000256" key="2">
    <source>
        <dbReference type="ARBA" id="ARBA00004370"/>
    </source>
</evidence>
<keyword evidence="13" id="KW-1133">Transmembrane helix</keyword>
<dbReference type="EC" id="2.7.13.3" evidence="3"/>
<dbReference type="PANTHER" id="PTHR43047">
    <property type="entry name" value="TWO-COMPONENT HISTIDINE PROTEIN KINASE"/>
    <property type="match status" value="1"/>
</dbReference>
<dbReference type="AlphaFoldDB" id="A0A371RKF2"/>
<feature type="region of interest" description="Disordered" evidence="12">
    <location>
        <begin position="733"/>
        <end position="754"/>
    </location>
</feature>
<dbReference type="GO" id="GO:0005886">
    <property type="term" value="C:plasma membrane"/>
    <property type="evidence" value="ECO:0007669"/>
    <property type="project" value="TreeGrafter"/>
</dbReference>
<dbReference type="PROSITE" id="PS50109">
    <property type="entry name" value="HIS_KIN"/>
    <property type="match status" value="1"/>
</dbReference>
<feature type="domain" description="Histidine kinase" evidence="14">
    <location>
        <begin position="494"/>
        <end position="713"/>
    </location>
</feature>
<dbReference type="SUPFAM" id="SSF55874">
    <property type="entry name" value="ATPase domain of HSP90 chaperone/DNA topoisomerase II/histidine kinase"/>
    <property type="match status" value="1"/>
</dbReference>
<evidence type="ECO:0000256" key="11">
    <source>
        <dbReference type="SAM" id="Coils"/>
    </source>
</evidence>
<accession>A0A371RKF2</accession>
<keyword evidence="4" id="KW-0597">Phosphoprotein</keyword>
<dbReference type="Gene3D" id="1.10.287.130">
    <property type="match status" value="1"/>
</dbReference>
<comment type="caution">
    <text evidence="15">The sequence shown here is derived from an EMBL/GenBank/DDBJ whole genome shotgun (WGS) entry which is preliminary data.</text>
</comment>
<feature type="transmembrane region" description="Helical" evidence="13">
    <location>
        <begin position="175"/>
        <end position="197"/>
    </location>
</feature>
<evidence type="ECO:0000256" key="12">
    <source>
        <dbReference type="SAM" id="MobiDB-lite"/>
    </source>
</evidence>
<name>A0A371RKF2_9PROT</name>
<dbReference type="RefSeq" id="WP_116392577.1">
    <property type="nucleotide sequence ID" value="NZ_QUQO01000001.1"/>
</dbReference>
<keyword evidence="13" id="KW-0812">Transmembrane</keyword>
<dbReference type="InterPro" id="IPR005467">
    <property type="entry name" value="His_kinase_dom"/>
</dbReference>
<evidence type="ECO:0000313" key="15">
    <source>
        <dbReference type="EMBL" id="RFB05945.1"/>
    </source>
</evidence>
<dbReference type="Proteomes" id="UP000264589">
    <property type="component" value="Unassembled WGS sequence"/>
</dbReference>
<dbReference type="GO" id="GO:0005524">
    <property type="term" value="F:ATP binding"/>
    <property type="evidence" value="ECO:0007669"/>
    <property type="project" value="UniProtKB-KW"/>
</dbReference>
<dbReference type="SUPFAM" id="SSF47384">
    <property type="entry name" value="Homodimeric domain of signal transducing histidine kinase"/>
    <property type="match status" value="1"/>
</dbReference>
<evidence type="ECO:0000259" key="14">
    <source>
        <dbReference type="PROSITE" id="PS50109"/>
    </source>
</evidence>
<keyword evidence="9" id="KW-0902">Two-component regulatory system</keyword>
<evidence type="ECO:0000256" key="3">
    <source>
        <dbReference type="ARBA" id="ARBA00012438"/>
    </source>
</evidence>
<dbReference type="InterPro" id="IPR004358">
    <property type="entry name" value="Sig_transdc_His_kin-like_C"/>
</dbReference>
<evidence type="ECO:0000256" key="10">
    <source>
        <dbReference type="ARBA" id="ARBA00023136"/>
    </source>
</evidence>
<feature type="coiled-coil region" evidence="11">
    <location>
        <begin position="450"/>
        <end position="487"/>
    </location>
</feature>
<dbReference type="InterPro" id="IPR003594">
    <property type="entry name" value="HATPase_dom"/>
</dbReference>
<dbReference type="CDD" id="cd00082">
    <property type="entry name" value="HisKA"/>
    <property type="match status" value="1"/>
</dbReference>
<dbReference type="OrthoDB" id="9801651at2"/>
<evidence type="ECO:0000313" key="16">
    <source>
        <dbReference type="Proteomes" id="UP000264589"/>
    </source>
</evidence>
<dbReference type="InterPro" id="IPR035965">
    <property type="entry name" value="PAS-like_dom_sf"/>
</dbReference>
<comment type="subcellular location">
    <subcellularLocation>
        <location evidence="2">Membrane</location>
    </subcellularLocation>
</comment>
<organism evidence="15 16">
    <name type="scientific">Parvularcula marina</name>
    <dbReference type="NCBI Taxonomy" id="2292771"/>
    <lineage>
        <taxon>Bacteria</taxon>
        <taxon>Pseudomonadati</taxon>
        <taxon>Pseudomonadota</taxon>
        <taxon>Alphaproteobacteria</taxon>
        <taxon>Parvularculales</taxon>
        <taxon>Parvularculaceae</taxon>
        <taxon>Parvularcula</taxon>
    </lineage>
</organism>
<evidence type="ECO:0000256" key="6">
    <source>
        <dbReference type="ARBA" id="ARBA00022741"/>
    </source>
</evidence>
<evidence type="ECO:0000256" key="1">
    <source>
        <dbReference type="ARBA" id="ARBA00000085"/>
    </source>
</evidence>
<dbReference type="SUPFAM" id="SSF55785">
    <property type="entry name" value="PYP-like sensor domain (PAS domain)"/>
    <property type="match status" value="1"/>
</dbReference>
<evidence type="ECO:0000256" key="8">
    <source>
        <dbReference type="ARBA" id="ARBA00022840"/>
    </source>
</evidence>
<dbReference type="PRINTS" id="PR00344">
    <property type="entry name" value="BCTRLSENSOR"/>
</dbReference>
<evidence type="ECO:0000256" key="5">
    <source>
        <dbReference type="ARBA" id="ARBA00022679"/>
    </source>
</evidence>
<reference evidence="15 16" key="1">
    <citation type="submission" date="2018-08" db="EMBL/GenBank/DDBJ databases">
        <title>Parvularcula sp. SM1705, isolated from surface water of the South Sea China.</title>
        <authorList>
            <person name="Sun L."/>
        </authorList>
    </citation>
    <scope>NUCLEOTIDE SEQUENCE [LARGE SCALE GENOMIC DNA]</scope>
    <source>
        <strain evidence="15 16">SM1705</strain>
    </source>
</reference>
<dbReference type="SMART" id="SM00387">
    <property type="entry name" value="HATPase_c"/>
    <property type="match status" value="1"/>
</dbReference>
<dbReference type="InterPro" id="IPR036097">
    <property type="entry name" value="HisK_dim/P_sf"/>
</dbReference>
<dbReference type="SMART" id="SM00388">
    <property type="entry name" value="HisKA"/>
    <property type="match status" value="1"/>
</dbReference>
<evidence type="ECO:0000256" key="7">
    <source>
        <dbReference type="ARBA" id="ARBA00022777"/>
    </source>
</evidence>
<evidence type="ECO:0000256" key="9">
    <source>
        <dbReference type="ARBA" id="ARBA00023012"/>
    </source>
</evidence>
<dbReference type="Pfam" id="PF02518">
    <property type="entry name" value="HATPase_c"/>
    <property type="match status" value="1"/>
</dbReference>
<keyword evidence="8" id="KW-0067">ATP-binding</keyword>
<gene>
    <name evidence="15" type="ORF">DX908_12120</name>
</gene>
<dbReference type="PANTHER" id="PTHR43047:SF72">
    <property type="entry name" value="OSMOSENSING HISTIDINE PROTEIN KINASE SLN1"/>
    <property type="match status" value="1"/>
</dbReference>
<keyword evidence="7" id="KW-0418">Kinase</keyword>
<dbReference type="EMBL" id="QUQO01000001">
    <property type="protein sequence ID" value="RFB05945.1"/>
    <property type="molecule type" value="Genomic_DNA"/>
</dbReference>
<evidence type="ECO:0000256" key="4">
    <source>
        <dbReference type="ARBA" id="ARBA00022553"/>
    </source>
</evidence>
<keyword evidence="10 13" id="KW-0472">Membrane</keyword>
<keyword evidence="16" id="KW-1185">Reference proteome</keyword>
<dbReference type="FunFam" id="1.10.287.130:FF:000038">
    <property type="entry name" value="Sensory transduction histidine kinase"/>
    <property type="match status" value="1"/>
</dbReference>
<dbReference type="Gene3D" id="3.30.450.20">
    <property type="entry name" value="PAS domain"/>
    <property type="match status" value="1"/>
</dbReference>